<organism evidence="7 8">
    <name type="scientific">Methylophilus glucosoxydans</name>
    <dbReference type="NCBI Taxonomy" id="752553"/>
    <lineage>
        <taxon>Bacteria</taxon>
        <taxon>Pseudomonadati</taxon>
        <taxon>Pseudomonadota</taxon>
        <taxon>Betaproteobacteria</taxon>
        <taxon>Nitrosomonadales</taxon>
        <taxon>Methylophilaceae</taxon>
        <taxon>Methylophilus</taxon>
    </lineage>
</organism>
<dbReference type="InterPro" id="IPR036155">
    <property type="entry name" value="Crypto/Photolyase_N_sf"/>
</dbReference>
<evidence type="ECO:0000313" key="7">
    <source>
        <dbReference type="EMBL" id="MFD0929074.1"/>
    </source>
</evidence>
<dbReference type="PANTHER" id="PTHR11455">
    <property type="entry name" value="CRYPTOCHROME"/>
    <property type="match status" value="1"/>
</dbReference>
<dbReference type="InterPro" id="IPR036134">
    <property type="entry name" value="Crypto/Photolyase_FAD-like_sf"/>
</dbReference>
<dbReference type="EMBL" id="JBHTJW010000002">
    <property type="protein sequence ID" value="MFD0929074.1"/>
    <property type="molecule type" value="Genomic_DNA"/>
</dbReference>
<keyword evidence="3" id="KW-0285">Flavoprotein</keyword>
<feature type="region of interest" description="Disordered" evidence="5">
    <location>
        <begin position="487"/>
        <end position="510"/>
    </location>
</feature>
<evidence type="ECO:0000256" key="4">
    <source>
        <dbReference type="ARBA" id="ARBA00022827"/>
    </source>
</evidence>
<keyword evidence="8" id="KW-1185">Reference proteome</keyword>
<dbReference type="Proteomes" id="UP001597106">
    <property type="component" value="Unassembled WGS sequence"/>
</dbReference>
<comment type="caution">
    <text evidence="7">The sequence shown here is derived from an EMBL/GenBank/DDBJ whole genome shotgun (WGS) entry which is preliminary data.</text>
</comment>
<gene>
    <name evidence="7" type="ORF">ACFQ1T_04695</name>
</gene>
<keyword evidence="4" id="KW-0274">FAD</keyword>
<comment type="cofactor">
    <cofactor evidence="2">
        <name>FAD</name>
        <dbReference type="ChEBI" id="CHEBI:57692"/>
    </cofactor>
</comment>
<dbReference type="PROSITE" id="PS51645">
    <property type="entry name" value="PHR_CRY_ALPHA_BETA"/>
    <property type="match status" value="1"/>
</dbReference>
<evidence type="ECO:0000256" key="2">
    <source>
        <dbReference type="ARBA" id="ARBA00001974"/>
    </source>
</evidence>
<dbReference type="InterPro" id="IPR014729">
    <property type="entry name" value="Rossmann-like_a/b/a_fold"/>
</dbReference>
<dbReference type="InterPro" id="IPR002081">
    <property type="entry name" value="Cryptochrome/DNA_photolyase_1"/>
</dbReference>
<dbReference type="Gene3D" id="3.40.50.620">
    <property type="entry name" value="HUPs"/>
    <property type="match status" value="1"/>
</dbReference>
<sequence length="524" mass="59573">MPLRDVHVVWFKRDLRVADHAALSAACEAGPVLPLFIWAPQVWSAEDASLSQAMFVRDCLQDLADALQQLGLHLHVYHHDPLTLLQRLHAKFGIAGLYSHEETGNQHTYTIDRQVQAWCRMQGIVWQEWPQNGVVRRLSDRQQWQAQWALRMQAPVIAVPASGLAVRLPDHGLERLPAVAGHAQAERQVGGIGVAEAVMADFLTRRVHGYQRGISSPLSAVQACSRLSPYLAWGAVSLRTVVQATRVRAQQTENVQQRRQLHSFESRLHWHCHFMQKLESEPRIEHQSFYRGFEALQSRLPDAAVALRLQAWQVAQTGWPLVDACMQMLNQSGWLNFRMRAMLMSTASYLLQLPWRPSGLHLARAFVDYEPGIHWPQVQMQSGTTGINTLRIYHPVKQALTQDPQGVFVRQWLPVLRQVPDSWIFEPWRMPTSLQRRYGCLIGRDYPAPMVDIGEAIQTAKQDWFAIRQTMPAHAVADILQRHASRKSRHFPKVDRGSLRKKSNRSAASVSAQSLAAPQLSLQF</sequence>
<dbReference type="PANTHER" id="PTHR11455:SF9">
    <property type="entry name" value="CRYPTOCHROME CIRCADIAN CLOCK 5 ISOFORM X1"/>
    <property type="match status" value="1"/>
</dbReference>
<evidence type="ECO:0000256" key="1">
    <source>
        <dbReference type="ARBA" id="ARBA00001932"/>
    </source>
</evidence>
<dbReference type="Pfam" id="PF00875">
    <property type="entry name" value="DNA_photolyase"/>
    <property type="match status" value="1"/>
</dbReference>
<evidence type="ECO:0000256" key="5">
    <source>
        <dbReference type="SAM" id="MobiDB-lite"/>
    </source>
</evidence>
<dbReference type="Gene3D" id="1.10.579.10">
    <property type="entry name" value="DNA Cyclobutane Dipyrimidine Photolyase, subunit A, domain 3"/>
    <property type="match status" value="1"/>
</dbReference>
<feature type="domain" description="Photolyase/cryptochrome alpha/beta" evidence="6">
    <location>
        <begin position="5"/>
        <end position="134"/>
    </location>
</feature>
<dbReference type="SUPFAM" id="SSF48173">
    <property type="entry name" value="Cryptochrome/photolyase FAD-binding domain"/>
    <property type="match status" value="1"/>
</dbReference>
<dbReference type="Pfam" id="PF03441">
    <property type="entry name" value="FAD_binding_7"/>
    <property type="match status" value="1"/>
</dbReference>
<name>A0ABW3GFT3_9PROT</name>
<dbReference type="InterPro" id="IPR005101">
    <property type="entry name" value="Cryptochr/Photolyase_FAD-bd"/>
</dbReference>
<dbReference type="SUPFAM" id="SSF52425">
    <property type="entry name" value="Cryptochrome/photolyase, N-terminal domain"/>
    <property type="match status" value="1"/>
</dbReference>
<evidence type="ECO:0000256" key="3">
    <source>
        <dbReference type="ARBA" id="ARBA00022630"/>
    </source>
</evidence>
<dbReference type="Gene3D" id="1.25.40.80">
    <property type="match status" value="1"/>
</dbReference>
<proteinExistence type="predicted"/>
<dbReference type="RefSeq" id="WP_379074398.1">
    <property type="nucleotide sequence ID" value="NZ_JBHTJW010000002.1"/>
</dbReference>
<dbReference type="InterPro" id="IPR006050">
    <property type="entry name" value="DNA_photolyase_N"/>
</dbReference>
<accession>A0ABW3GFT3</accession>
<evidence type="ECO:0000259" key="6">
    <source>
        <dbReference type="PROSITE" id="PS51645"/>
    </source>
</evidence>
<protein>
    <submittedName>
        <fullName evidence="7">FAD-binding domain-containing protein</fullName>
    </submittedName>
</protein>
<evidence type="ECO:0000313" key="8">
    <source>
        <dbReference type="Proteomes" id="UP001597106"/>
    </source>
</evidence>
<comment type="cofactor">
    <cofactor evidence="1">
        <name>(6R)-5,10-methylene-5,6,7,8-tetrahydrofolate</name>
        <dbReference type="ChEBI" id="CHEBI:15636"/>
    </cofactor>
</comment>
<reference evidence="8" key="1">
    <citation type="journal article" date="2019" name="Int. J. Syst. Evol. Microbiol.">
        <title>The Global Catalogue of Microorganisms (GCM) 10K type strain sequencing project: providing services to taxonomists for standard genome sequencing and annotation.</title>
        <authorList>
            <consortium name="The Broad Institute Genomics Platform"/>
            <consortium name="The Broad Institute Genome Sequencing Center for Infectious Disease"/>
            <person name="Wu L."/>
            <person name="Ma J."/>
        </authorList>
    </citation>
    <scope>NUCLEOTIDE SEQUENCE [LARGE SCALE GENOMIC DNA]</scope>
    <source>
        <strain evidence="8">CCUG 59685</strain>
    </source>
</reference>